<comment type="caution">
    <text evidence="2">The sequence shown here is derived from an EMBL/GenBank/DDBJ whole genome shotgun (WGS) entry which is preliminary data.</text>
</comment>
<dbReference type="Proteomes" id="UP001218188">
    <property type="component" value="Unassembled WGS sequence"/>
</dbReference>
<evidence type="ECO:0000256" key="1">
    <source>
        <dbReference type="SAM" id="MobiDB-lite"/>
    </source>
</evidence>
<reference evidence="2" key="1">
    <citation type="submission" date="2023-03" db="EMBL/GenBank/DDBJ databases">
        <title>Massive genome expansion in bonnet fungi (Mycena s.s.) driven by repeated elements and novel gene families across ecological guilds.</title>
        <authorList>
            <consortium name="Lawrence Berkeley National Laboratory"/>
            <person name="Harder C.B."/>
            <person name="Miyauchi S."/>
            <person name="Viragh M."/>
            <person name="Kuo A."/>
            <person name="Thoen E."/>
            <person name="Andreopoulos B."/>
            <person name="Lu D."/>
            <person name="Skrede I."/>
            <person name="Drula E."/>
            <person name="Henrissat B."/>
            <person name="Morin E."/>
            <person name="Kohler A."/>
            <person name="Barry K."/>
            <person name="LaButti K."/>
            <person name="Morin E."/>
            <person name="Salamov A."/>
            <person name="Lipzen A."/>
            <person name="Mereny Z."/>
            <person name="Hegedus B."/>
            <person name="Baldrian P."/>
            <person name="Stursova M."/>
            <person name="Weitz H."/>
            <person name="Taylor A."/>
            <person name="Grigoriev I.V."/>
            <person name="Nagy L.G."/>
            <person name="Martin F."/>
            <person name="Kauserud H."/>
        </authorList>
    </citation>
    <scope>NUCLEOTIDE SEQUENCE</scope>
    <source>
        <strain evidence="2">CBHHK200</strain>
    </source>
</reference>
<proteinExistence type="predicted"/>
<dbReference type="EMBL" id="JARJCM010000176">
    <property type="protein sequence ID" value="KAJ7024066.1"/>
    <property type="molecule type" value="Genomic_DNA"/>
</dbReference>
<gene>
    <name evidence="2" type="ORF">C8F04DRAFT_1270742</name>
</gene>
<organism evidence="2 3">
    <name type="scientific">Mycena alexandri</name>
    <dbReference type="NCBI Taxonomy" id="1745969"/>
    <lineage>
        <taxon>Eukaryota</taxon>
        <taxon>Fungi</taxon>
        <taxon>Dikarya</taxon>
        <taxon>Basidiomycota</taxon>
        <taxon>Agaricomycotina</taxon>
        <taxon>Agaricomycetes</taxon>
        <taxon>Agaricomycetidae</taxon>
        <taxon>Agaricales</taxon>
        <taxon>Marasmiineae</taxon>
        <taxon>Mycenaceae</taxon>
        <taxon>Mycena</taxon>
    </lineage>
</organism>
<protein>
    <submittedName>
        <fullName evidence="2">Uncharacterized protein</fullName>
    </submittedName>
</protein>
<keyword evidence="3" id="KW-1185">Reference proteome</keyword>
<accession>A0AAD6WUM9</accession>
<sequence length="276" mass="31681">MSYEASYAQEGYELQRSAIALSLEEEDDYALKPGPSTISTTVQRGAKRRLSATSDDEEHVQKKRKKEVEFHNLRPKEIAIQMQKNKTPKVKTKRGALRMTRTPGRRLANTLNTLFTRPHPLRLSLRRSLLFVLLSSLRNKRAPTPLCPMHIGRDYTTDGLGKQYADSTKKRPKSLEEFDRVVKKAQEGYRKYVRGELPRVLPVHEERLPAHKDGGPRLPRLPARGYHVRKLDFPRISAGDQPKYAETKFECQLKQHIEQLGCPEESGKGKDMAGRW</sequence>
<feature type="region of interest" description="Disordered" evidence="1">
    <location>
        <begin position="31"/>
        <end position="59"/>
    </location>
</feature>
<evidence type="ECO:0000313" key="2">
    <source>
        <dbReference type="EMBL" id="KAJ7024066.1"/>
    </source>
</evidence>
<name>A0AAD6WUM9_9AGAR</name>
<evidence type="ECO:0000313" key="3">
    <source>
        <dbReference type="Proteomes" id="UP001218188"/>
    </source>
</evidence>
<dbReference type="AlphaFoldDB" id="A0AAD6WUM9"/>